<organism evidence="1 2">
    <name type="scientific">Rhizobium metallidurans</name>
    <dbReference type="NCBI Taxonomy" id="1265931"/>
    <lineage>
        <taxon>Bacteria</taxon>
        <taxon>Pseudomonadati</taxon>
        <taxon>Pseudomonadota</taxon>
        <taxon>Alphaproteobacteria</taxon>
        <taxon>Hyphomicrobiales</taxon>
        <taxon>Rhizobiaceae</taxon>
        <taxon>Rhizobium/Agrobacterium group</taxon>
        <taxon>Rhizobium</taxon>
    </lineage>
</organism>
<protein>
    <submittedName>
        <fullName evidence="1">Uncharacterized protein</fullName>
    </submittedName>
</protein>
<evidence type="ECO:0000313" key="2">
    <source>
        <dbReference type="Proteomes" id="UP000582090"/>
    </source>
</evidence>
<dbReference type="EMBL" id="JACIDW010000008">
    <property type="protein sequence ID" value="MBB3965125.1"/>
    <property type="molecule type" value="Genomic_DNA"/>
</dbReference>
<dbReference type="AlphaFoldDB" id="A0A7W6GBL9"/>
<dbReference type="Proteomes" id="UP000582090">
    <property type="component" value="Unassembled WGS sequence"/>
</dbReference>
<proteinExistence type="predicted"/>
<accession>A0A7W6GBL9</accession>
<name>A0A7W6GBL9_9HYPH</name>
<gene>
    <name evidence="1" type="ORF">GGQ67_002793</name>
</gene>
<reference evidence="1 2" key="1">
    <citation type="submission" date="2020-08" db="EMBL/GenBank/DDBJ databases">
        <title>Genomic Encyclopedia of Type Strains, Phase IV (KMG-IV): sequencing the most valuable type-strain genomes for metagenomic binning, comparative biology and taxonomic classification.</title>
        <authorList>
            <person name="Goeker M."/>
        </authorList>
    </citation>
    <scope>NUCLEOTIDE SEQUENCE [LARGE SCALE GENOMIC DNA]</scope>
    <source>
        <strain evidence="1 2">DSM 26575</strain>
    </source>
</reference>
<evidence type="ECO:0000313" key="1">
    <source>
        <dbReference type="EMBL" id="MBB3965125.1"/>
    </source>
</evidence>
<keyword evidence="2" id="KW-1185">Reference proteome</keyword>
<comment type="caution">
    <text evidence="1">The sequence shown here is derived from an EMBL/GenBank/DDBJ whole genome shotgun (WGS) entry which is preliminary data.</text>
</comment>
<dbReference type="RefSeq" id="WP_183900717.1">
    <property type="nucleotide sequence ID" value="NZ_JACIDW010000008.1"/>
</dbReference>
<sequence length="166" mass="18877">MDGIATAAANERAKAAATHLRRAGGHSNWVFEIQMALGDILHFADPRRERWELPDTRFTNELFASCFDALAHALRWGTDTERMGKIDREHLGDGFLAAARLVQAFDREDVSLPCFEDDRSRVKILINHARIAEHRQDMAQRRYDRQHGTIDALLEASTEPTYGIFS</sequence>